<evidence type="ECO:0000256" key="3">
    <source>
        <dbReference type="ARBA" id="ARBA00022692"/>
    </source>
</evidence>
<keyword evidence="5" id="KW-0793">Thylakoid</keyword>
<name>A0A813HKL2_POLGL</name>
<keyword evidence="7" id="KW-0604">Photosystem II</keyword>
<keyword evidence="11" id="KW-1185">Reference proteome</keyword>
<comment type="subcellular location">
    <subcellularLocation>
        <location evidence="1">Membrane</location>
    </subcellularLocation>
</comment>
<keyword evidence="3 8" id="KW-0812">Transmembrane</keyword>
<protein>
    <recommendedName>
        <fullName evidence="12">Photosystem II protein Y</fullName>
    </recommendedName>
</protein>
<feature type="transmembrane region" description="Helical" evidence="8">
    <location>
        <begin position="81"/>
        <end position="99"/>
    </location>
</feature>
<evidence type="ECO:0000256" key="6">
    <source>
        <dbReference type="ARBA" id="ARBA00023136"/>
    </source>
</evidence>
<accession>A0A813HKL2</accession>
<dbReference type="HAMAP" id="MF_00717">
    <property type="entry name" value="PSII_PsbY"/>
    <property type="match status" value="1"/>
</dbReference>
<dbReference type="EMBL" id="CAJNNV010031901">
    <property type="protein sequence ID" value="CAE8638262.1"/>
    <property type="molecule type" value="Genomic_DNA"/>
</dbReference>
<dbReference type="Proteomes" id="UP000654075">
    <property type="component" value="Unassembled WGS sequence"/>
</dbReference>
<evidence type="ECO:0000313" key="11">
    <source>
        <dbReference type="Proteomes" id="UP000654075"/>
    </source>
</evidence>
<evidence type="ECO:0000256" key="8">
    <source>
        <dbReference type="SAM" id="Phobius"/>
    </source>
</evidence>
<evidence type="ECO:0000256" key="4">
    <source>
        <dbReference type="ARBA" id="ARBA00022989"/>
    </source>
</evidence>
<feature type="signal peptide" evidence="9">
    <location>
        <begin position="1"/>
        <end position="32"/>
    </location>
</feature>
<evidence type="ECO:0000256" key="9">
    <source>
        <dbReference type="SAM" id="SignalP"/>
    </source>
</evidence>
<comment type="caution">
    <text evidence="10">The sequence shown here is derived from an EMBL/GenBank/DDBJ whole genome shotgun (WGS) entry which is preliminary data.</text>
</comment>
<dbReference type="PROSITE" id="PS51257">
    <property type="entry name" value="PROKAR_LIPOPROTEIN"/>
    <property type="match status" value="1"/>
</dbReference>
<evidence type="ECO:0000256" key="7">
    <source>
        <dbReference type="ARBA" id="ARBA00023276"/>
    </source>
</evidence>
<evidence type="ECO:0000256" key="5">
    <source>
        <dbReference type="ARBA" id="ARBA00023078"/>
    </source>
</evidence>
<dbReference type="InterPro" id="IPR009388">
    <property type="entry name" value="PSII_PsbY"/>
</dbReference>
<gene>
    <name evidence="10" type="ORF">PGLA1383_LOCUS53465</name>
</gene>
<sequence length="128" mass="13521">MVALRSRSTWAPVMMLASAAFIACQLTGPSRAFVLAPSVATRSGEPQVGQAATAALLAAISMAPQSALALQNQDDDEGFDLRILATVALPLVAISWALFNVWRVAFRQVARFSETASGNSKDGLRAED</sequence>
<keyword evidence="6 8" id="KW-0472">Membrane</keyword>
<dbReference type="GO" id="GO:0009523">
    <property type="term" value="C:photosystem II"/>
    <property type="evidence" value="ECO:0007669"/>
    <property type="project" value="UniProtKB-KW"/>
</dbReference>
<keyword evidence="2" id="KW-0602">Photosynthesis</keyword>
<dbReference type="AlphaFoldDB" id="A0A813HKL2"/>
<dbReference type="GO" id="GO:0030145">
    <property type="term" value="F:manganese ion binding"/>
    <property type="evidence" value="ECO:0007669"/>
    <property type="project" value="InterPro"/>
</dbReference>
<feature type="chain" id="PRO_5032844207" description="Photosystem II protein Y" evidence="9">
    <location>
        <begin position="33"/>
        <end position="128"/>
    </location>
</feature>
<dbReference type="GO" id="GO:0015979">
    <property type="term" value="P:photosynthesis"/>
    <property type="evidence" value="ECO:0007669"/>
    <property type="project" value="UniProtKB-KW"/>
</dbReference>
<dbReference type="Pfam" id="PF06298">
    <property type="entry name" value="PsbY"/>
    <property type="match status" value="1"/>
</dbReference>
<evidence type="ECO:0000313" key="10">
    <source>
        <dbReference type="EMBL" id="CAE8638262.1"/>
    </source>
</evidence>
<dbReference type="OrthoDB" id="445821at2759"/>
<organism evidence="10 11">
    <name type="scientific">Polarella glacialis</name>
    <name type="common">Dinoflagellate</name>
    <dbReference type="NCBI Taxonomy" id="89957"/>
    <lineage>
        <taxon>Eukaryota</taxon>
        <taxon>Sar</taxon>
        <taxon>Alveolata</taxon>
        <taxon>Dinophyceae</taxon>
        <taxon>Suessiales</taxon>
        <taxon>Suessiaceae</taxon>
        <taxon>Polarella</taxon>
    </lineage>
</organism>
<keyword evidence="9" id="KW-0732">Signal</keyword>
<reference evidence="10" key="1">
    <citation type="submission" date="2021-02" db="EMBL/GenBank/DDBJ databases">
        <authorList>
            <person name="Dougan E. K."/>
            <person name="Rhodes N."/>
            <person name="Thang M."/>
            <person name="Chan C."/>
        </authorList>
    </citation>
    <scope>NUCLEOTIDE SEQUENCE</scope>
</reference>
<keyword evidence="4 8" id="KW-1133">Transmembrane helix</keyword>
<evidence type="ECO:0000256" key="1">
    <source>
        <dbReference type="ARBA" id="ARBA00004370"/>
    </source>
</evidence>
<proteinExistence type="inferred from homology"/>
<evidence type="ECO:0000256" key="2">
    <source>
        <dbReference type="ARBA" id="ARBA00022531"/>
    </source>
</evidence>
<evidence type="ECO:0008006" key="12">
    <source>
        <dbReference type="Google" id="ProtNLM"/>
    </source>
</evidence>